<accession>A0A0F6SGT2</accession>
<comment type="similarity">
    <text evidence="1">Belongs to the metallophosphoesterase superfamily. YfcE family.</text>
</comment>
<dbReference type="InterPro" id="IPR050126">
    <property type="entry name" value="Ap4A_hydrolase"/>
</dbReference>
<gene>
    <name evidence="3" type="ORF">DB32_006388</name>
</gene>
<evidence type="ECO:0000313" key="4">
    <source>
        <dbReference type="Proteomes" id="UP000034883"/>
    </source>
</evidence>
<dbReference type="GO" id="GO:0005737">
    <property type="term" value="C:cytoplasm"/>
    <property type="evidence" value="ECO:0007669"/>
    <property type="project" value="TreeGrafter"/>
</dbReference>
<evidence type="ECO:0000313" key="3">
    <source>
        <dbReference type="EMBL" id="AKF09239.1"/>
    </source>
</evidence>
<dbReference type="InterPro" id="IPR024654">
    <property type="entry name" value="Calcineurin-like_PHP_lpxH"/>
</dbReference>
<dbReference type="PANTHER" id="PTHR42850">
    <property type="entry name" value="METALLOPHOSPHOESTERASE"/>
    <property type="match status" value="1"/>
</dbReference>
<feature type="domain" description="Calcineurin-like phosphoesterase" evidence="2">
    <location>
        <begin position="2"/>
        <end position="192"/>
    </location>
</feature>
<dbReference type="PANTHER" id="PTHR42850:SF2">
    <property type="entry name" value="BLL5683 PROTEIN"/>
    <property type="match status" value="1"/>
</dbReference>
<evidence type="ECO:0000259" key="2">
    <source>
        <dbReference type="Pfam" id="PF12850"/>
    </source>
</evidence>
<dbReference type="Pfam" id="PF12850">
    <property type="entry name" value="Metallophos_2"/>
    <property type="match status" value="1"/>
</dbReference>
<keyword evidence="4" id="KW-1185">Reference proteome</keyword>
<sequence length="210" mass="22957">MAFLADIHGNLAALDAVLQDIRRRDVGIVYVAGDLLFGGDDPLAVWKRLVEVKAKCVRGLSDAALATLDPTRMSPADEVQRERMERFLRTRTAVGELVLKYLERLPDSMRIPLVDGREIVVVHGSPADPTTELSHDMSDEEMMALIADDPADIVACGGSHVPFQRDVDEVRVIGLGSVGESPEGGIAHYTVVTPRLEGTLVEQTWIRYAA</sequence>
<dbReference type="AlphaFoldDB" id="A0A0F6SGT2"/>
<dbReference type="Gene3D" id="3.60.21.10">
    <property type="match status" value="1"/>
</dbReference>
<dbReference type="InterPro" id="IPR029052">
    <property type="entry name" value="Metallo-depent_PP-like"/>
</dbReference>
<evidence type="ECO:0000256" key="1">
    <source>
        <dbReference type="ARBA" id="ARBA00008950"/>
    </source>
</evidence>
<dbReference type="KEGG" id="samy:DB32_006388"/>
<proteinExistence type="inferred from homology"/>
<organism evidence="3 4">
    <name type="scientific">Sandaracinus amylolyticus</name>
    <dbReference type="NCBI Taxonomy" id="927083"/>
    <lineage>
        <taxon>Bacteria</taxon>
        <taxon>Pseudomonadati</taxon>
        <taxon>Myxococcota</taxon>
        <taxon>Polyangia</taxon>
        <taxon>Polyangiales</taxon>
        <taxon>Sandaracinaceae</taxon>
        <taxon>Sandaracinus</taxon>
    </lineage>
</organism>
<dbReference type="STRING" id="927083.DB32_006388"/>
<reference evidence="3 4" key="1">
    <citation type="submission" date="2015-03" db="EMBL/GenBank/DDBJ databases">
        <title>Genome assembly of Sandaracinus amylolyticus DSM 53668.</title>
        <authorList>
            <person name="Sharma G."/>
            <person name="Subramanian S."/>
        </authorList>
    </citation>
    <scope>NUCLEOTIDE SEQUENCE [LARGE SCALE GENOMIC DNA]</scope>
    <source>
        <strain evidence="3 4">DSM 53668</strain>
    </source>
</reference>
<dbReference type="PIRSF" id="PIRSF000883">
    <property type="entry name" value="Pesterase_MJ0912"/>
    <property type="match status" value="1"/>
</dbReference>
<dbReference type="CDD" id="cd00838">
    <property type="entry name" value="MPP_superfamily"/>
    <property type="match status" value="1"/>
</dbReference>
<dbReference type="Proteomes" id="UP000034883">
    <property type="component" value="Chromosome"/>
</dbReference>
<name>A0A0F6SGT2_9BACT</name>
<dbReference type="EMBL" id="CP011125">
    <property type="protein sequence ID" value="AKF09239.1"/>
    <property type="molecule type" value="Genomic_DNA"/>
</dbReference>
<dbReference type="SUPFAM" id="SSF56300">
    <property type="entry name" value="Metallo-dependent phosphatases"/>
    <property type="match status" value="1"/>
</dbReference>
<dbReference type="GO" id="GO:0016791">
    <property type="term" value="F:phosphatase activity"/>
    <property type="evidence" value="ECO:0007669"/>
    <property type="project" value="TreeGrafter"/>
</dbReference>
<dbReference type="InterPro" id="IPR011152">
    <property type="entry name" value="Pesterase_MJ0912"/>
</dbReference>
<protein>
    <submittedName>
        <fullName evidence="3">Serine/threonine protein phosphatase</fullName>
    </submittedName>
</protein>